<reference evidence="3 4" key="1">
    <citation type="submission" date="2018-03" db="EMBL/GenBank/DDBJ databases">
        <title>Genomic Encyclopedia of Archaeal and Bacterial Type Strains, Phase II (KMG-II): from individual species to whole genera.</title>
        <authorList>
            <person name="Goeker M."/>
        </authorList>
    </citation>
    <scope>NUCLEOTIDE SEQUENCE [LARGE SCALE GENOMIC DNA]</scope>
    <source>
        <strain evidence="3 4">DSM 44720</strain>
    </source>
</reference>
<feature type="transmembrane region" description="Helical" evidence="1">
    <location>
        <begin position="633"/>
        <end position="652"/>
    </location>
</feature>
<evidence type="ECO:0000259" key="2">
    <source>
        <dbReference type="Pfam" id="PF05729"/>
    </source>
</evidence>
<dbReference type="Proteomes" id="UP000239494">
    <property type="component" value="Unassembled WGS sequence"/>
</dbReference>
<keyword evidence="4" id="KW-1185">Reference proteome</keyword>
<dbReference type="Gene3D" id="3.40.50.300">
    <property type="entry name" value="P-loop containing nucleotide triphosphate hydrolases"/>
    <property type="match status" value="1"/>
</dbReference>
<dbReference type="SUPFAM" id="SSF52540">
    <property type="entry name" value="P-loop containing nucleoside triphosphate hydrolases"/>
    <property type="match status" value="1"/>
</dbReference>
<evidence type="ECO:0000256" key="1">
    <source>
        <dbReference type="SAM" id="Phobius"/>
    </source>
</evidence>
<gene>
    <name evidence="3" type="ORF">CLV43_108249</name>
</gene>
<feature type="transmembrane region" description="Helical" evidence="1">
    <location>
        <begin position="436"/>
        <end position="455"/>
    </location>
</feature>
<comment type="caution">
    <text evidence="3">The sequence shown here is derived from an EMBL/GenBank/DDBJ whole genome shotgun (WGS) entry which is preliminary data.</text>
</comment>
<evidence type="ECO:0000313" key="4">
    <source>
        <dbReference type="Proteomes" id="UP000239494"/>
    </source>
</evidence>
<dbReference type="Pfam" id="PF05729">
    <property type="entry name" value="NACHT"/>
    <property type="match status" value="1"/>
</dbReference>
<feature type="transmembrane region" description="Helical" evidence="1">
    <location>
        <begin position="522"/>
        <end position="541"/>
    </location>
</feature>
<keyword evidence="1" id="KW-0472">Membrane</keyword>
<name>A0A2T0SZM2_9PSEU</name>
<dbReference type="EMBL" id="PVTF01000008">
    <property type="protein sequence ID" value="PRY38849.1"/>
    <property type="molecule type" value="Genomic_DNA"/>
</dbReference>
<feature type="domain" description="NACHT" evidence="2">
    <location>
        <begin position="151"/>
        <end position="325"/>
    </location>
</feature>
<feature type="transmembrane region" description="Helical" evidence="1">
    <location>
        <begin position="47"/>
        <end position="65"/>
    </location>
</feature>
<dbReference type="InterPro" id="IPR027417">
    <property type="entry name" value="P-loop_NTPase"/>
</dbReference>
<feature type="transmembrane region" description="Helical" evidence="1">
    <location>
        <begin position="571"/>
        <end position="597"/>
    </location>
</feature>
<evidence type="ECO:0000313" key="3">
    <source>
        <dbReference type="EMBL" id="PRY38849.1"/>
    </source>
</evidence>
<dbReference type="InterPro" id="IPR007111">
    <property type="entry name" value="NACHT_NTPase"/>
</dbReference>
<feature type="transmembrane region" description="Helical" evidence="1">
    <location>
        <begin position="496"/>
        <end position="516"/>
    </location>
</feature>
<organism evidence="3 4">
    <name type="scientific">Umezawaea tangerina</name>
    <dbReference type="NCBI Taxonomy" id="84725"/>
    <lineage>
        <taxon>Bacteria</taxon>
        <taxon>Bacillati</taxon>
        <taxon>Actinomycetota</taxon>
        <taxon>Actinomycetes</taxon>
        <taxon>Pseudonocardiales</taxon>
        <taxon>Pseudonocardiaceae</taxon>
        <taxon>Umezawaea</taxon>
    </lineage>
</organism>
<dbReference type="RefSeq" id="WP_146174908.1">
    <property type="nucleotide sequence ID" value="NZ_PVTF01000008.1"/>
</dbReference>
<protein>
    <submittedName>
        <fullName evidence="3">NACHT domain-containing protein</fullName>
    </submittedName>
</protein>
<proteinExistence type="predicted"/>
<keyword evidence="1" id="KW-1133">Transmembrane helix</keyword>
<feature type="transmembrane region" description="Helical" evidence="1">
    <location>
        <begin position="12"/>
        <end position="35"/>
    </location>
</feature>
<dbReference type="AlphaFoldDB" id="A0A2T0SZM2"/>
<keyword evidence="1" id="KW-0812">Transmembrane</keyword>
<feature type="transmembrane region" description="Helical" evidence="1">
    <location>
        <begin position="609"/>
        <end position="627"/>
    </location>
</feature>
<dbReference type="OrthoDB" id="419058at2"/>
<sequence length="736" mass="80230">MADGRIPRGRVVFVGVAAIVGAVLVPTAINVGTGGVLPAPLAGFEPWAWPVVGAGLAVLITLGVLEIQRSRDSVRAYDHPRNRANALAQVENYVTKRSAQALAERVHITLVLDQASSAVRPTPHLVQPVDEIQLPPNSSIVDAFGMFQESLLLLGEPGAGKSTLLLELGHHLVERAKHDVGQPIPVLVDLGAWSRSGRVRSRHDPEPVGVIRQRVDGSPVVARDFAGWLFAELQRRYTFPPQIARAWLAAGRLALLFDGLDEVEPADRERCVHELNLLQKTFAVPHLVVCSRDEVYKRLQGHLRLQGAVSIRPVDPGQVEEYFDKAQGRLDGLREAMRTDGALRNLARTPLVLSIMFLAYHDRPAAALAGHARLGWLFDAYVSEMVVRRRVPRTRYTAEQVARWLWMLANLDDYGRRMLLAGLPAGARRRITREDLPVLLAGCVAGMVVPMALAYGTVAGLATALVGVGHVALLDHTIGLGTVVSPVPERKWRLSAGMPLCLLGGLALGTGAFLLGDAASGMLSRWVFTALCGCAALNIVLYVARLRWPFAIPTVPLAILGGHELSEVDGVMVGFGFGATFGWALASLCVVGDMILFAVFNSEWDLRGFTIRVVVCSSPVAPIVLLVGENGSIEWPLLAGVVIGGLLAPTATETTWAWLERLRQEWCGLVVRLLLVWDGYLPWRRRAFVRYAVDRGVLVTDSGGKHRFAHALLRDHLKRRDPTQLADLIRERAARS</sequence>
<accession>A0A2T0SZM2</accession>